<keyword evidence="2" id="KW-1185">Reference proteome</keyword>
<evidence type="ECO:0000313" key="1">
    <source>
        <dbReference type="EMBL" id="KAK7356344.1"/>
    </source>
</evidence>
<organism evidence="1 2">
    <name type="scientific">Phaseolus coccineus</name>
    <name type="common">Scarlet runner bean</name>
    <name type="synonym">Phaseolus multiflorus</name>
    <dbReference type="NCBI Taxonomy" id="3886"/>
    <lineage>
        <taxon>Eukaryota</taxon>
        <taxon>Viridiplantae</taxon>
        <taxon>Streptophyta</taxon>
        <taxon>Embryophyta</taxon>
        <taxon>Tracheophyta</taxon>
        <taxon>Spermatophyta</taxon>
        <taxon>Magnoliopsida</taxon>
        <taxon>eudicotyledons</taxon>
        <taxon>Gunneridae</taxon>
        <taxon>Pentapetalae</taxon>
        <taxon>rosids</taxon>
        <taxon>fabids</taxon>
        <taxon>Fabales</taxon>
        <taxon>Fabaceae</taxon>
        <taxon>Papilionoideae</taxon>
        <taxon>50 kb inversion clade</taxon>
        <taxon>NPAAA clade</taxon>
        <taxon>indigoferoid/millettioid clade</taxon>
        <taxon>Phaseoleae</taxon>
        <taxon>Phaseolus</taxon>
    </lineage>
</organism>
<sequence>MIAGKAVQRGGASDGDISVVADCATLAVSECYSRGSTTVDYLVTGLPSPTLLLYCLLGTSSIKLAFEHPHSSNTNLLLLTYNFFSFPNID</sequence>
<name>A0AAN9R342_PHACN</name>
<gene>
    <name evidence="1" type="ORF">VNO80_15614</name>
</gene>
<dbReference type="AlphaFoldDB" id="A0AAN9R342"/>
<accession>A0AAN9R342</accession>
<reference evidence="1 2" key="1">
    <citation type="submission" date="2024-01" db="EMBL/GenBank/DDBJ databases">
        <title>The genomes of 5 underutilized Papilionoideae crops provide insights into root nodulation and disease resistanc.</title>
        <authorList>
            <person name="Jiang F."/>
        </authorList>
    </citation>
    <scope>NUCLEOTIDE SEQUENCE [LARGE SCALE GENOMIC DNA]</scope>
    <source>
        <strain evidence="1">JINMINGXINNONG_FW02</strain>
        <tissue evidence="1">Leaves</tissue>
    </source>
</reference>
<comment type="caution">
    <text evidence="1">The sequence shown here is derived from an EMBL/GenBank/DDBJ whole genome shotgun (WGS) entry which is preliminary data.</text>
</comment>
<dbReference type="Proteomes" id="UP001374584">
    <property type="component" value="Unassembled WGS sequence"/>
</dbReference>
<dbReference type="EMBL" id="JAYMYR010000006">
    <property type="protein sequence ID" value="KAK7356344.1"/>
    <property type="molecule type" value="Genomic_DNA"/>
</dbReference>
<evidence type="ECO:0000313" key="2">
    <source>
        <dbReference type="Proteomes" id="UP001374584"/>
    </source>
</evidence>
<proteinExistence type="predicted"/>
<protein>
    <submittedName>
        <fullName evidence="1">Uncharacterized protein</fullName>
    </submittedName>
</protein>